<dbReference type="CDD" id="cd14473">
    <property type="entry name" value="FERM_B-lobe"/>
    <property type="match status" value="1"/>
</dbReference>
<keyword evidence="3" id="KW-0963">Cytoplasm</keyword>
<reference evidence="9 10" key="1">
    <citation type="journal article" date="2020" name="Nature">
        <title>Six reference-quality genomes reveal evolution of bat adaptations.</title>
        <authorList>
            <person name="Jebb D."/>
            <person name="Huang Z."/>
            <person name="Pippel M."/>
            <person name="Hughes G.M."/>
            <person name="Lavrichenko K."/>
            <person name="Devanna P."/>
            <person name="Winkler S."/>
            <person name="Jermiin L.S."/>
            <person name="Skirmuntt E.C."/>
            <person name="Katzourakis A."/>
            <person name="Burkitt-Gray L."/>
            <person name="Ray D.A."/>
            <person name="Sullivan K.A.M."/>
            <person name="Roscito J.G."/>
            <person name="Kirilenko B.M."/>
            <person name="Davalos L.M."/>
            <person name="Corthals A.P."/>
            <person name="Power M.L."/>
            <person name="Jones G."/>
            <person name="Ransome R.D."/>
            <person name="Dechmann D.K.N."/>
            <person name="Locatelli A.G."/>
            <person name="Puechmaille S.J."/>
            <person name="Fedrigo O."/>
            <person name="Jarvis E.D."/>
            <person name="Hiller M."/>
            <person name="Vernes S.C."/>
            <person name="Myers E.W."/>
            <person name="Teeling E.C."/>
        </authorList>
    </citation>
    <scope>NUCLEOTIDE SEQUENCE [LARGE SCALE GENOMIC DNA]</scope>
    <source>
        <strain evidence="9">MPipKuh1</strain>
        <tissue evidence="9">Flight muscle</tissue>
    </source>
</reference>
<dbReference type="PANTHER" id="PTHR22692:SF24">
    <property type="entry name" value="MYOSIN VIIB"/>
    <property type="match status" value="1"/>
</dbReference>
<feature type="region of interest" description="Disordered" evidence="6">
    <location>
        <begin position="519"/>
        <end position="551"/>
    </location>
</feature>
<feature type="domain" description="MyTH4" evidence="8">
    <location>
        <begin position="1"/>
        <end position="203"/>
    </location>
</feature>
<dbReference type="PROSITE" id="PS50057">
    <property type="entry name" value="FERM_3"/>
    <property type="match status" value="1"/>
</dbReference>
<dbReference type="PROSITE" id="PS51016">
    <property type="entry name" value="MYTH4"/>
    <property type="match status" value="1"/>
</dbReference>
<dbReference type="InterPro" id="IPR000299">
    <property type="entry name" value="FERM_domain"/>
</dbReference>
<dbReference type="SUPFAM" id="SSF47031">
    <property type="entry name" value="Second domain of FERM"/>
    <property type="match status" value="1"/>
</dbReference>
<dbReference type="CDD" id="cd17093">
    <property type="entry name" value="FERM2_F1_Myosin-VII"/>
    <property type="match status" value="1"/>
</dbReference>
<dbReference type="InterPro" id="IPR038185">
    <property type="entry name" value="MyTH4_dom_sf"/>
</dbReference>
<evidence type="ECO:0000313" key="10">
    <source>
        <dbReference type="Proteomes" id="UP000558488"/>
    </source>
</evidence>
<comment type="similarity">
    <text evidence="2">Belongs to the TRAFAC class myosin-kinesin ATPase superfamily. Myosin family.</text>
</comment>
<feature type="compositionally biased region" description="Gly residues" evidence="6">
    <location>
        <begin position="109"/>
        <end position="120"/>
    </location>
</feature>
<dbReference type="EMBL" id="JACAGB010000168">
    <property type="protein sequence ID" value="KAF6266979.1"/>
    <property type="molecule type" value="Genomic_DNA"/>
</dbReference>
<organism evidence="9 10">
    <name type="scientific">Pipistrellus kuhlii</name>
    <name type="common">Kuhl's pipistrelle</name>
    <dbReference type="NCBI Taxonomy" id="59472"/>
    <lineage>
        <taxon>Eukaryota</taxon>
        <taxon>Metazoa</taxon>
        <taxon>Chordata</taxon>
        <taxon>Craniata</taxon>
        <taxon>Vertebrata</taxon>
        <taxon>Euteleostomi</taxon>
        <taxon>Mammalia</taxon>
        <taxon>Eutheria</taxon>
        <taxon>Laurasiatheria</taxon>
        <taxon>Chiroptera</taxon>
        <taxon>Yangochiroptera</taxon>
        <taxon>Vespertilionidae</taxon>
        <taxon>Pipistrellus</taxon>
    </lineage>
</organism>
<dbReference type="GO" id="GO:0003779">
    <property type="term" value="F:actin binding"/>
    <property type="evidence" value="ECO:0007669"/>
    <property type="project" value="UniProtKB-KW"/>
</dbReference>
<dbReference type="InterPro" id="IPR029071">
    <property type="entry name" value="Ubiquitin-like_domsf"/>
</dbReference>
<keyword evidence="10" id="KW-1185">Reference proteome</keyword>
<dbReference type="Gene3D" id="1.25.40.530">
    <property type="entry name" value="MyTH4 domain"/>
    <property type="match status" value="1"/>
</dbReference>
<evidence type="ECO:0000256" key="5">
    <source>
        <dbReference type="ARBA" id="ARBA00023203"/>
    </source>
</evidence>
<dbReference type="Pfam" id="PF21989">
    <property type="entry name" value="RA_2"/>
    <property type="match status" value="1"/>
</dbReference>
<dbReference type="InterPro" id="IPR019749">
    <property type="entry name" value="Band_41_domain"/>
</dbReference>
<comment type="subcellular location">
    <subcellularLocation>
        <location evidence="1">Cytoplasm</location>
    </subcellularLocation>
</comment>
<dbReference type="Pfam" id="PF00784">
    <property type="entry name" value="MyTH4"/>
    <property type="match status" value="2"/>
</dbReference>
<evidence type="ECO:0000256" key="6">
    <source>
        <dbReference type="SAM" id="MobiDB-lite"/>
    </source>
</evidence>
<dbReference type="Proteomes" id="UP000558488">
    <property type="component" value="Unassembled WGS sequence"/>
</dbReference>
<dbReference type="Gene3D" id="1.20.80.10">
    <property type="match status" value="1"/>
</dbReference>
<keyword evidence="4" id="KW-0677">Repeat</keyword>
<sequence length="551" mass="59974">MGDYPTRQAWASLELTDQIFAGALQEAALQDEVYCQILKQLTHNTRRCAGSVLTARLCPLREGGSHTPRQALRAATAAGTRPACGLPGAVTFGRPWPLTTRRASSSSAGRGGGLGGGAGAGRPAPQSSGLFCRRHSEERGWQLLWLCTGLFPPGKALLPHVHKFLDARRARPLAPDCSRRVQRALRTGPRKQPPHQVEVEAAEQNISRICHKVFLPNNTTQMLEVSAHTRVRDVCADVAARLQLASWEGCSLFIKIADKVISQKEGDFFFDSLRQVADWVKRSKPQKEGGPRGRAGQAGVRAGAGREAQAGSGSSWRAAGRVAAQAGRLCSLRPPGAPLTLPYQVYFMRKLWLGVAPGKDVRADTVLHYHQELPKYLRGFHKCPREDAVQLASLIYKAQFGGDQAQLASIPKVLGELVPENLTRLMSPEEWRKVPPGLGWWAGSECTRPAPTPGLSPPAWPHRPSPQSILLACEQHRDKTPEEAKVAFLRGISRWPTFGSAFFEVKVVSPARALCLHAVPPPSRQPELPDRSWPKLGPAGGRCGAQSALRL</sequence>
<proteinExistence type="inferred from homology"/>
<feature type="region of interest" description="Disordered" evidence="6">
    <location>
        <begin position="281"/>
        <end position="314"/>
    </location>
</feature>
<dbReference type="InterPro" id="IPR019748">
    <property type="entry name" value="FERM_central"/>
</dbReference>
<dbReference type="PANTHER" id="PTHR22692">
    <property type="entry name" value="MYOSIN VII, XV"/>
    <property type="match status" value="1"/>
</dbReference>
<feature type="compositionally biased region" description="Basic and acidic residues" evidence="6">
    <location>
        <begin position="281"/>
        <end position="291"/>
    </location>
</feature>
<dbReference type="Pfam" id="PF00373">
    <property type="entry name" value="FERM_M"/>
    <property type="match status" value="1"/>
</dbReference>
<gene>
    <name evidence="9" type="ORF">mPipKuh1_012039</name>
</gene>
<comment type="caution">
    <text evidence="9">The sequence shown here is derived from an EMBL/GenBank/DDBJ whole genome shotgun (WGS) entry which is preliminary data.</text>
</comment>
<dbReference type="GO" id="GO:0005856">
    <property type="term" value="C:cytoskeleton"/>
    <property type="evidence" value="ECO:0007669"/>
    <property type="project" value="InterPro"/>
</dbReference>
<accession>A0A7J7QT18</accession>
<evidence type="ECO:0000259" key="8">
    <source>
        <dbReference type="PROSITE" id="PS51016"/>
    </source>
</evidence>
<dbReference type="InterPro" id="IPR014352">
    <property type="entry name" value="FERM/acyl-CoA-bd_prot_sf"/>
</dbReference>
<evidence type="ECO:0000313" key="9">
    <source>
        <dbReference type="EMBL" id="KAF6266979.1"/>
    </source>
</evidence>
<dbReference type="InterPro" id="IPR000857">
    <property type="entry name" value="MyTH4_dom"/>
</dbReference>
<dbReference type="SMART" id="SM00295">
    <property type="entry name" value="B41"/>
    <property type="match status" value="1"/>
</dbReference>
<feature type="compositionally biased region" description="Low complexity" evidence="6">
    <location>
        <begin position="294"/>
        <end position="314"/>
    </location>
</feature>
<evidence type="ECO:0000256" key="3">
    <source>
        <dbReference type="ARBA" id="ARBA00022490"/>
    </source>
</evidence>
<evidence type="ECO:0000256" key="2">
    <source>
        <dbReference type="ARBA" id="ARBA00008314"/>
    </source>
</evidence>
<dbReference type="InterPro" id="IPR035963">
    <property type="entry name" value="FERM_2"/>
</dbReference>
<protein>
    <submittedName>
        <fullName evidence="9">Myosin VIIB</fullName>
    </submittedName>
</protein>
<dbReference type="SUPFAM" id="SSF54236">
    <property type="entry name" value="Ubiquitin-like"/>
    <property type="match status" value="1"/>
</dbReference>
<dbReference type="GO" id="GO:0005737">
    <property type="term" value="C:cytoplasm"/>
    <property type="evidence" value="ECO:0007669"/>
    <property type="project" value="UniProtKB-SubCell"/>
</dbReference>
<dbReference type="AlphaFoldDB" id="A0A7J7QT18"/>
<keyword evidence="5" id="KW-0009">Actin-binding</keyword>
<feature type="domain" description="FERM" evidence="7">
    <location>
        <begin position="209"/>
        <end position="551"/>
    </location>
</feature>
<name>A0A7J7QT18_PIPKU</name>
<dbReference type="InterPro" id="IPR051567">
    <property type="entry name" value="Unconventional_Myosin_ATPase"/>
</dbReference>
<dbReference type="SMART" id="SM00139">
    <property type="entry name" value="MyTH4"/>
    <property type="match status" value="1"/>
</dbReference>
<evidence type="ECO:0000256" key="4">
    <source>
        <dbReference type="ARBA" id="ARBA00022737"/>
    </source>
</evidence>
<feature type="region of interest" description="Disordered" evidence="6">
    <location>
        <begin position="100"/>
        <end position="126"/>
    </location>
</feature>
<evidence type="ECO:0000256" key="1">
    <source>
        <dbReference type="ARBA" id="ARBA00004496"/>
    </source>
</evidence>
<dbReference type="Gene3D" id="3.10.20.90">
    <property type="entry name" value="Phosphatidylinositol 3-kinase Catalytic Subunit, Chain A, domain 1"/>
    <property type="match status" value="1"/>
</dbReference>
<evidence type="ECO:0000259" key="7">
    <source>
        <dbReference type="PROSITE" id="PS50057"/>
    </source>
</evidence>